<evidence type="ECO:0000256" key="1">
    <source>
        <dbReference type="SAM" id="Phobius"/>
    </source>
</evidence>
<dbReference type="Pfam" id="PF20522">
    <property type="entry name" value="DUF6737"/>
    <property type="match status" value="1"/>
</dbReference>
<keyword evidence="1" id="KW-1133">Transmembrane helix</keyword>
<keyword evidence="3" id="KW-1185">Reference proteome</keyword>
<name>A0A3Q0EUJ7_VIGRR</name>
<dbReference type="InterPro" id="IPR046625">
    <property type="entry name" value="DUF6737"/>
</dbReference>
<dbReference type="GeneID" id="106757144"/>
<dbReference type="AlphaFoldDB" id="A0A3Q0EUJ7"/>
<evidence type="ECO:0000313" key="3">
    <source>
        <dbReference type="Proteomes" id="UP000087766"/>
    </source>
</evidence>
<dbReference type="PANTHER" id="PTHR36046:SF1">
    <property type="entry name" value="DUF6737 DOMAIN-CONTAINING PROTEIN"/>
    <property type="match status" value="1"/>
</dbReference>
<sequence>MIVLMSVLPFPLSNRLPTQTHNPNSHQRFPSSFTFPTSFPNKTVVFGINPSDSKDPSFFDENGVVNDMEGYLNHLSLEYDSVWDTKPSWCQPWTIALTGLAVIAISWYLLDFSQRLLVCLGNEASILVYVVICSGIFRDDC</sequence>
<reference evidence="4" key="2">
    <citation type="submission" date="2025-08" db="UniProtKB">
        <authorList>
            <consortium name="RefSeq"/>
        </authorList>
    </citation>
    <scope>IDENTIFICATION</scope>
    <source>
        <tissue evidence="4">Leaf</tissue>
    </source>
</reference>
<dbReference type="GO" id="GO:0009507">
    <property type="term" value="C:chloroplast"/>
    <property type="evidence" value="ECO:0007669"/>
    <property type="project" value="TreeGrafter"/>
</dbReference>
<evidence type="ECO:0000259" key="2">
    <source>
        <dbReference type="Pfam" id="PF20522"/>
    </source>
</evidence>
<proteinExistence type="predicted"/>
<dbReference type="PANTHER" id="PTHR36046">
    <property type="entry name" value="PROTEIN, PUTATIVE-RELATED"/>
    <property type="match status" value="1"/>
</dbReference>
<dbReference type="RefSeq" id="XP_022634801.1">
    <property type="nucleotide sequence ID" value="XM_022779080.1"/>
</dbReference>
<organism evidence="3 4">
    <name type="scientific">Vigna radiata var. radiata</name>
    <name type="common">Mung bean</name>
    <name type="synonym">Phaseolus aureus</name>
    <dbReference type="NCBI Taxonomy" id="3916"/>
    <lineage>
        <taxon>Eukaryota</taxon>
        <taxon>Viridiplantae</taxon>
        <taxon>Streptophyta</taxon>
        <taxon>Embryophyta</taxon>
        <taxon>Tracheophyta</taxon>
        <taxon>Spermatophyta</taxon>
        <taxon>Magnoliopsida</taxon>
        <taxon>eudicotyledons</taxon>
        <taxon>Gunneridae</taxon>
        <taxon>Pentapetalae</taxon>
        <taxon>rosids</taxon>
        <taxon>fabids</taxon>
        <taxon>Fabales</taxon>
        <taxon>Fabaceae</taxon>
        <taxon>Papilionoideae</taxon>
        <taxon>50 kb inversion clade</taxon>
        <taxon>NPAAA clade</taxon>
        <taxon>indigoferoid/millettioid clade</taxon>
        <taxon>Phaseoleae</taxon>
        <taxon>Vigna</taxon>
    </lineage>
</organism>
<dbReference type="Proteomes" id="UP000087766">
    <property type="component" value="Chromosome 3"/>
</dbReference>
<feature type="domain" description="DUF6737" evidence="2">
    <location>
        <begin position="81"/>
        <end position="111"/>
    </location>
</feature>
<protein>
    <submittedName>
        <fullName evidence="4">Uncharacterized protein LOC106757144 isoform X2</fullName>
    </submittedName>
</protein>
<feature type="transmembrane region" description="Helical" evidence="1">
    <location>
        <begin position="93"/>
        <end position="110"/>
    </location>
</feature>
<evidence type="ECO:0000313" key="4">
    <source>
        <dbReference type="RefSeq" id="XP_022634801.1"/>
    </source>
</evidence>
<accession>A0A3Q0EUJ7</accession>
<feature type="transmembrane region" description="Helical" evidence="1">
    <location>
        <begin position="117"/>
        <end position="137"/>
    </location>
</feature>
<gene>
    <name evidence="4" type="primary">LOC106757144</name>
</gene>
<reference evidence="3" key="1">
    <citation type="journal article" date="2014" name="Nat. Commun.">
        <title>Genome sequence of mungbean and insights into evolution within Vigna species.</title>
        <authorList>
            <person name="Kang Y.J."/>
            <person name="Kim S.K."/>
            <person name="Kim M.Y."/>
            <person name="Lestari P."/>
            <person name="Kim K.H."/>
            <person name="Ha B.K."/>
            <person name="Jun T.H."/>
            <person name="Hwang W.J."/>
            <person name="Lee T."/>
            <person name="Lee J."/>
            <person name="Shim S."/>
            <person name="Yoon M.Y."/>
            <person name="Jang Y.E."/>
            <person name="Han K.S."/>
            <person name="Taeprayoon P."/>
            <person name="Yoon N."/>
            <person name="Somta P."/>
            <person name="Tanya P."/>
            <person name="Kim K.S."/>
            <person name="Gwag J.G."/>
            <person name="Moon J.K."/>
            <person name="Lee Y.H."/>
            <person name="Park B.S."/>
            <person name="Bombarely A."/>
            <person name="Doyle J.J."/>
            <person name="Jackson S.A."/>
            <person name="Schafleitner R."/>
            <person name="Srinives P."/>
            <person name="Varshney R.K."/>
            <person name="Lee S.H."/>
        </authorList>
    </citation>
    <scope>NUCLEOTIDE SEQUENCE [LARGE SCALE GENOMIC DNA]</scope>
    <source>
        <strain evidence="3">cv. VC1973A</strain>
    </source>
</reference>
<keyword evidence="1" id="KW-0812">Transmembrane</keyword>
<keyword evidence="1" id="KW-0472">Membrane</keyword>